<organism evidence="3">
    <name type="scientific">Leptotrichia rugosa</name>
    <dbReference type="NCBI Taxonomy" id="3239302"/>
    <lineage>
        <taxon>Bacteria</taxon>
        <taxon>Fusobacteriati</taxon>
        <taxon>Fusobacteriota</taxon>
        <taxon>Fusobacteriia</taxon>
        <taxon>Fusobacteriales</taxon>
        <taxon>Leptotrichiaceae</taxon>
        <taxon>Leptotrichia</taxon>
    </lineage>
</organism>
<protein>
    <submittedName>
        <fullName evidence="3">Uncharacterized protein</fullName>
    </submittedName>
</protein>
<accession>A0AB39VKD7</accession>
<feature type="region of interest" description="Disordered" evidence="1">
    <location>
        <begin position="64"/>
        <end position="120"/>
    </location>
</feature>
<keyword evidence="2" id="KW-0732">Signal</keyword>
<evidence type="ECO:0000256" key="1">
    <source>
        <dbReference type="SAM" id="MobiDB-lite"/>
    </source>
</evidence>
<feature type="compositionally biased region" description="Polar residues" evidence="1">
    <location>
        <begin position="64"/>
        <end position="73"/>
    </location>
</feature>
<dbReference type="KEGG" id="lrug:AB8B22_04955"/>
<gene>
    <name evidence="3" type="ORF">AB8B22_04955</name>
</gene>
<proteinExistence type="predicted"/>
<feature type="chain" id="PRO_5044195295" evidence="2">
    <location>
        <begin position="21"/>
        <end position="146"/>
    </location>
</feature>
<feature type="signal peptide" evidence="2">
    <location>
        <begin position="1"/>
        <end position="20"/>
    </location>
</feature>
<dbReference type="EMBL" id="CP165644">
    <property type="protein sequence ID" value="XDU67764.1"/>
    <property type="molecule type" value="Genomic_DNA"/>
</dbReference>
<dbReference type="AlphaFoldDB" id="A0AB39VKD7"/>
<feature type="compositionally biased region" description="Basic residues" evidence="1">
    <location>
        <begin position="103"/>
        <end position="120"/>
    </location>
</feature>
<dbReference type="RefSeq" id="WP_369711895.1">
    <property type="nucleotide sequence ID" value="NZ_CP165644.1"/>
</dbReference>
<sequence>MRKKAIMIIVALFLCQLSYAVSNVENVNQSDVPKDVHLINAYPNSNDETANTAATSEKIQNTINDGTDETTVLTPAAGDEEKETTSENTDANTNTKITETKTKRTNKTQKNQVKTKKEKAKKLTLDEKLDLELSNLTRMLDRLEGR</sequence>
<evidence type="ECO:0000256" key="2">
    <source>
        <dbReference type="SAM" id="SignalP"/>
    </source>
</evidence>
<name>A0AB39VKD7_9FUSO</name>
<evidence type="ECO:0000313" key="3">
    <source>
        <dbReference type="EMBL" id="XDU67764.1"/>
    </source>
</evidence>
<reference evidence="3" key="1">
    <citation type="submission" date="2024-07" db="EMBL/GenBank/DDBJ databases">
        <authorList>
            <person name="Li X.-J."/>
            <person name="Wang X."/>
        </authorList>
    </citation>
    <scope>NUCLEOTIDE SEQUENCE</scope>
    <source>
        <strain evidence="3">HSP-334</strain>
    </source>
</reference>